<accession>A0A285QC82</accession>
<reference evidence="1 2" key="1">
    <citation type="submission" date="2017-07" db="EMBL/GenBank/DDBJ databases">
        <authorList>
            <person name="Sun Z.S."/>
            <person name="Albrecht U."/>
            <person name="Echele G."/>
            <person name="Lee C.C."/>
        </authorList>
    </citation>
    <scope>NUCLEOTIDE SEQUENCE [LARGE SCALE GENOMIC DNA]</scope>
    <source>
        <strain evidence="1 2">CGMCC 1.12672</strain>
    </source>
</reference>
<proteinExistence type="predicted"/>
<evidence type="ECO:0000313" key="2">
    <source>
        <dbReference type="Proteomes" id="UP000219494"/>
    </source>
</evidence>
<dbReference type="Proteomes" id="UP000219494">
    <property type="component" value="Unassembled WGS sequence"/>
</dbReference>
<dbReference type="InterPro" id="IPR011990">
    <property type="entry name" value="TPR-like_helical_dom_sf"/>
</dbReference>
<protein>
    <submittedName>
        <fullName evidence="1">Tetratricopeptide repeat-containing protein</fullName>
    </submittedName>
</protein>
<dbReference type="Pfam" id="PF13181">
    <property type="entry name" value="TPR_8"/>
    <property type="match status" value="1"/>
</dbReference>
<dbReference type="SMART" id="SM00028">
    <property type="entry name" value="TPR"/>
    <property type="match status" value="2"/>
</dbReference>
<evidence type="ECO:0000313" key="1">
    <source>
        <dbReference type="EMBL" id="SOB79128.1"/>
    </source>
</evidence>
<dbReference type="InterPro" id="IPR019734">
    <property type="entry name" value="TPR_rpt"/>
</dbReference>
<dbReference type="EMBL" id="OBMI01000001">
    <property type="protein sequence ID" value="SOB79128.1"/>
    <property type="molecule type" value="Genomic_DNA"/>
</dbReference>
<organism evidence="1 2">
    <name type="scientific">Sphingomonas guangdongensis</name>
    <dbReference type="NCBI Taxonomy" id="1141890"/>
    <lineage>
        <taxon>Bacteria</taxon>
        <taxon>Pseudomonadati</taxon>
        <taxon>Pseudomonadota</taxon>
        <taxon>Alphaproteobacteria</taxon>
        <taxon>Sphingomonadales</taxon>
        <taxon>Sphingomonadaceae</taxon>
        <taxon>Sphingomonas</taxon>
    </lineage>
</organism>
<dbReference type="Gene3D" id="1.25.40.10">
    <property type="entry name" value="Tetratricopeptide repeat domain"/>
    <property type="match status" value="1"/>
</dbReference>
<dbReference type="InterPro" id="IPR021352">
    <property type="entry name" value="DUF2971"/>
</dbReference>
<dbReference type="SUPFAM" id="SSF48452">
    <property type="entry name" value="TPR-like"/>
    <property type="match status" value="1"/>
</dbReference>
<name>A0A285QC82_9SPHN</name>
<dbReference type="RefSeq" id="WP_097062327.1">
    <property type="nucleotide sequence ID" value="NZ_OBMI01000001.1"/>
</dbReference>
<gene>
    <name evidence="1" type="ORF">SAMN06297144_0390</name>
</gene>
<sequence>MGDATSVYHKYRGDSPFTESILTDRKVFLATAHQLNDPFECSIADLSRDWINEQVEQATQAGLAGFVMEAGRTLRSGEPFFKATRGEVQLILDAIRAAETLEAKDAIRIRFMLEQTGHAPTDVRPLFGRLDAQLVEIGIFSLSRDPVQPLMWAHYANQHHGLCFGFRAAPGSKLSDPNHCLPVHYSDALPHMDDRGLRTVTAFSADAHGRLYPSSLKIAFEDTTLQRVISTKSTHWTYEAEVRYVEPFGGLFDWPGELAECTFGWRCHDDRRRHYIELLESHVPNAVSLFEIRPVAGTNAFERVPLDPSATQSRAAPRAVQERNETGALPIEEFIKRMERLMQEERYGEVIYQTGQNLKRSPDAAIFLHIKANAHGMAQEHEEAREIFDNLSKTYPDNGQVWYGLACSLEALGRMSEVVPALRRAAELDNKDASIALNLGVHLARDLETQAEAVEYLRKAQRLGHRRAARIIAEVQRDASSK</sequence>
<keyword evidence="2" id="KW-1185">Reference proteome</keyword>
<dbReference type="AlphaFoldDB" id="A0A285QC82"/>
<dbReference type="OrthoDB" id="4119964at2"/>
<dbReference type="Pfam" id="PF11185">
    <property type="entry name" value="DUF2971"/>
    <property type="match status" value="1"/>
</dbReference>